<organism evidence="2 3">
    <name type="scientific">Lymnaea stagnalis</name>
    <name type="common">Great pond snail</name>
    <name type="synonym">Helix stagnalis</name>
    <dbReference type="NCBI Taxonomy" id="6523"/>
    <lineage>
        <taxon>Eukaryota</taxon>
        <taxon>Metazoa</taxon>
        <taxon>Spiralia</taxon>
        <taxon>Lophotrochozoa</taxon>
        <taxon>Mollusca</taxon>
        <taxon>Gastropoda</taxon>
        <taxon>Heterobranchia</taxon>
        <taxon>Euthyneura</taxon>
        <taxon>Panpulmonata</taxon>
        <taxon>Hygrophila</taxon>
        <taxon>Lymnaeoidea</taxon>
        <taxon>Lymnaeidae</taxon>
        <taxon>Lymnaea</taxon>
    </lineage>
</organism>
<feature type="coiled-coil region" evidence="1">
    <location>
        <begin position="1"/>
        <end position="60"/>
    </location>
</feature>
<dbReference type="Proteomes" id="UP001497497">
    <property type="component" value="Unassembled WGS sequence"/>
</dbReference>
<protein>
    <submittedName>
        <fullName evidence="2">Uncharacterized protein</fullName>
    </submittedName>
</protein>
<dbReference type="EMBL" id="CAXITT010000069">
    <property type="protein sequence ID" value="CAL1530436.1"/>
    <property type="molecule type" value="Genomic_DNA"/>
</dbReference>
<evidence type="ECO:0000313" key="2">
    <source>
        <dbReference type="EMBL" id="CAL1530436.1"/>
    </source>
</evidence>
<gene>
    <name evidence="2" type="ORF">GSLYS_00004565001</name>
</gene>
<feature type="non-terminal residue" evidence="2">
    <location>
        <position position="1"/>
    </location>
</feature>
<evidence type="ECO:0000313" key="3">
    <source>
        <dbReference type="Proteomes" id="UP001497497"/>
    </source>
</evidence>
<sequence>NQELRRAKQKLMESIQKEETISAPLVSPITRQFQERLNDLFKTRKEIRRAQMESEGAKRELKWKVIRKEQAIKRVQLLTASPSVIGKHTRVIERMKKRIAKEEQALIDSAHHVKDHDASIYSTYSSIVSNLNEAKQLPELLDLNVRIHTVESSMYDSHMYLAFVKKMARAQERQSAVNEKLISCLIQLVKKQHDVLHSQDLLNNELKAKYEQCCYLVEERGVAWNSPGSPQDGSNKMEEEEMCISEIIDIQIPKLQVQALRLDTPSKLKADTLPHIKQQPQRVMK</sequence>
<keyword evidence="1" id="KW-0175">Coiled coil</keyword>
<accession>A0AAV2HAX9</accession>
<keyword evidence="3" id="KW-1185">Reference proteome</keyword>
<name>A0AAV2HAX9_LYMST</name>
<proteinExistence type="predicted"/>
<feature type="non-terminal residue" evidence="2">
    <location>
        <position position="285"/>
    </location>
</feature>
<evidence type="ECO:0000256" key="1">
    <source>
        <dbReference type="SAM" id="Coils"/>
    </source>
</evidence>
<comment type="caution">
    <text evidence="2">The sequence shown here is derived from an EMBL/GenBank/DDBJ whole genome shotgun (WGS) entry which is preliminary data.</text>
</comment>
<reference evidence="2 3" key="1">
    <citation type="submission" date="2024-04" db="EMBL/GenBank/DDBJ databases">
        <authorList>
            <consortium name="Genoscope - CEA"/>
            <person name="William W."/>
        </authorList>
    </citation>
    <scope>NUCLEOTIDE SEQUENCE [LARGE SCALE GENOMIC DNA]</scope>
</reference>
<dbReference type="AlphaFoldDB" id="A0AAV2HAX9"/>